<dbReference type="InterPro" id="IPR036890">
    <property type="entry name" value="HATPase_C_sf"/>
</dbReference>
<comment type="caution">
    <text evidence="1">The sequence shown here is derived from an EMBL/GenBank/DDBJ whole genome shotgun (WGS) entry which is preliminary data.</text>
</comment>
<evidence type="ECO:0000313" key="1">
    <source>
        <dbReference type="EMBL" id="KKS43054.1"/>
    </source>
</evidence>
<name>A0A0G0Z2P3_9BACT</name>
<dbReference type="SUPFAM" id="SSF55874">
    <property type="entry name" value="ATPase domain of HSP90 chaperone/DNA topoisomerase II/histidine kinase"/>
    <property type="match status" value="1"/>
</dbReference>
<evidence type="ECO:0000313" key="2">
    <source>
        <dbReference type="Proteomes" id="UP000033854"/>
    </source>
</evidence>
<dbReference type="GO" id="GO:0005524">
    <property type="term" value="F:ATP binding"/>
    <property type="evidence" value="ECO:0007669"/>
    <property type="project" value="UniProtKB-KW"/>
</dbReference>
<accession>A0A0G0Z2P3</accession>
<gene>
    <name evidence="1" type="ORF">UV06_C0003G0055</name>
</gene>
<proteinExistence type="predicted"/>
<dbReference type="Gene3D" id="3.30.565.10">
    <property type="entry name" value="Histidine kinase-like ATPase, C-terminal domain"/>
    <property type="match status" value="1"/>
</dbReference>
<sequence length="320" mass="35914">MKIHLPNSAFIGNIDSFLRSIDFSDRSRLEITANKNWISVHPVVLSMVASLGLTIGKDNIYCEPFEAKSKNYFERMGMFKILGIDSGIKIHEHEAAGRFIPLTIIRNSDELTYFITEVIPLLHLDPVQAEPIKYVISELARNVFEHSESPYGAILCAQYYPDVNRIRIGIADTGIGIKNSMRQSYSVEDDMTAIKLALVPGITGTTTKIGGTETNAGAGLFFIKSIAKVSRDFFMIYSGHSLFKLLRTPVNKNVRLFADPNKDGHSENTDLPSWQGTVVGIDITLNQNNDFTKLLDLIRKAYSEGLTERKRIRHKEAKFI</sequence>
<dbReference type="EMBL" id="LCDA01000003">
    <property type="protein sequence ID" value="KKS43054.1"/>
    <property type="molecule type" value="Genomic_DNA"/>
</dbReference>
<protein>
    <submittedName>
        <fullName evidence="1">ATP-binding region ATPase domain protein</fullName>
    </submittedName>
</protein>
<keyword evidence="1" id="KW-0547">Nucleotide-binding</keyword>
<organism evidence="1 2">
    <name type="scientific">Candidatus Collierbacteria bacterium GW2011_GWA2_42_17</name>
    <dbReference type="NCBI Taxonomy" id="1618378"/>
    <lineage>
        <taxon>Bacteria</taxon>
        <taxon>Candidatus Collieribacteriota</taxon>
    </lineage>
</organism>
<reference evidence="1 2" key="1">
    <citation type="journal article" date="2015" name="Nature">
        <title>rRNA introns, odd ribosomes, and small enigmatic genomes across a large radiation of phyla.</title>
        <authorList>
            <person name="Brown C.T."/>
            <person name="Hug L.A."/>
            <person name="Thomas B.C."/>
            <person name="Sharon I."/>
            <person name="Castelle C.J."/>
            <person name="Singh A."/>
            <person name="Wilkins M.J."/>
            <person name="Williams K.H."/>
            <person name="Banfield J.F."/>
        </authorList>
    </citation>
    <scope>NUCLEOTIDE SEQUENCE [LARGE SCALE GENOMIC DNA]</scope>
</reference>
<dbReference type="Proteomes" id="UP000033854">
    <property type="component" value="Unassembled WGS sequence"/>
</dbReference>
<keyword evidence="1" id="KW-0067">ATP-binding</keyword>
<dbReference type="AlphaFoldDB" id="A0A0G0Z2P3"/>